<dbReference type="InterPro" id="IPR036318">
    <property type="entry name" value="FAD-bd_PCMH-like_sf"/>
</dbReference>
<dbReference type="InterPro" id="IPR006094">
    <property type="entry name" value="Oxid_FAD_bind_N"/>
</dbReference>
<dbReference type="Proteomes" id="UP000006729">
    <property type="component" value="Chromosome 1"/>
</dbReference>
<dbReference type="AlphaFoldDB" id="B9GGJ8"/>
<comment type="cofactor">
    <cofactor evidence="1">
        <name>FAD</name>
        <dbReference type="ChEBI" id="CHEBI:57692"/>
    </cofactor>
</comment>
<dbReference type="Pfam" id="PF01565">
    <property type="entry name" value="FAD_binding_4"/>
    <property type="match status" value="1"/>
</dbReference>
<dbReference type="Gene3D" id="3.30.465.10">
    <property type="match status" value="2"/>
</dbReference>
<name>B9GGJ8_POPTR</name>
<evidence type="ECO:0000259" key="2">
    <source>
        <dbReference type="PROSITE" id="PS51387"/>
    </source>
</evidence>
<dbReference type="PROSITE" id="PS51387">
    <property type="entry name" value="FAD_PCMH"/>
    <property type="match status" value="1"/>
</dbReference>
<organism evidence="3 4">
    <name type="scientific">Populus trichocarpa</name>
    <name type="common">Western balsam poplar</name>
    <name type="synonym">Populus balsamifera subsp. trichocarpa</name>
    <dbReference type="NCBI Taxonomy" id="3694"/>
    <lineage>
        <taxon>Eukaryota</taxon>
        <taxon>Viridiplantae</taxon>
        <taxon>Streptophyta</taxon>
        <taxon>Embryophyta</taxon>
        <taxon>Tracheophyta</taxon>
        <taxon>Spermatophyta</taxon>
        <taxon>Magnoliopsida</taxon>
        <taxon>eudicotyledons</taxon>
        <taxon>Gunneridae</taxon>
        <taxon>Pentapetalae</taxon>
        <taxon>rosids</taxon>
        <taxon>fabids</taxon>
        <taxon>Malpighiales</taxon>
        <taxon>Salicaceae</taxon>
        <taxon>Saliceae</taxon>
        <taxon>Populus</taxon>
    </lineage>
</organism>
<dbReference type="InterPro" id="IPR016167">
    <property type="entry name" value="FAD-bd_PCMH_sub1"/>
</dbReference>
<accession>B9GGJ8</accession>
<evidence type="ECO:0000256" key="1">
    <source>
        <dbReference type="ARBA" id="ARBA00001974"/>
    </source>
</evidence>
<dbReference type="InParanoid" id="B9GGJ8"/>
<dbReference type="GO" id="GO:0071949">
    <property type="term" value="F:FAD binding"/>
    <property type="evidence" value="ECO:0007669"/>
    <property type="project" value="InterPro"/>
</dbReference>
<dbReference type="EMBL" id="CM009290">
    <property type="protein sequence ID" value="PNT60285.1"/>
    <property type="molecule type" value="Genomic_DNA"/>
</dbReference>
<dbReference type="SUPFAM" id="SSF56176">
    <property type="entry name" value="FAD-binding/transporter-associated domain-like"/>
    <property type="match status" value="1"/>
</dbReference>
<dbReference type="STRING" id="3694.B9GGJ8"/>
<dbReference type="InterPro" id="IPR016169">
    <property type="entry name" value="FAD-bd_PCMH_sub2"/>
</dbReference>
<dbReference type="InterPro" id="IPR016166">
    <property type="entry name" value="FAD-bd_PCMH"/>
</dbReference>
<evidence type="ECO:0000313" key="3">
    <source>
        <dbReference type="EMBL" id="PNT60285.1"/>
    </source>
</evidence>
<protein>
    <recommendedName>
        <fullName evidence="2">FAD-binding PCMH-type domain-containing protein</fullName>
    </recommendedName>
</protein>
<sequence length="342" mass="37803">MTRIPFNLRVKFIGIKGTEYTPNNSSFTPILVSSAYNLRLTLPSVPKPEFIFTPLNESHIQAAVICSKHLGIHIRVRRGGHDYEGVSYVSEIETPFIVVDITQFRSISVDINDNSVWVQAGATNGELYYRIAEKSRTLGYPAGTATSLGIGGHITGGAYGAMLRKYGLGAYIVIDARIIDSRGRVLDRKAMGEDLFWAISGGGGGSFGIITAWKVKLVPVTSTVTVFTVSKTLEQWIALKQAGSSVLQYIWLAIPLPLLKFYFKETEPSAPASKPNQIAPKKPFLKLHLKGCGKEKATKHIDWIRKLYDYMAPYVSKSPGEAYVNYRDLDLGMNKNNNTSFT</sequence>
<feature type="domain" description="FAD-binding PCMH-type" evidence="2">
    <location>
        <begin position="44"/>
        <end position="220"/>
    </location>
</feature>
<dbReference type="eggNOG" id="ENOG502QQWK">
    <property type="taxonomic scope" value="Eukaryota"/>
</dbReference>
<gene>
    <name evidence="3" type="ORF">POPTR_001G463500</name>
</gene>
<dbReference type="HOGENOM" id="CLU_018354_6_0_1"/>
<evidence type="ECO:0000313" key="4">
    <source>
        <dbReference type="Proteomes" id="UP000006729"/>
    </source>
</evidence>
<dbReference type="Gene3D" id="3.40.462.20">
    <property type="match status" value="2"/>
</dbReference>
<reference evidence="3 4" key="1">
    <citation type="journal article" date="2006" name="Science">
        <title>The genome of black cottonwood, Populus trichocarpa (Torr. &amp; Gray).</title>
        <authorList>
            <person name="Tuskan G.A."/>
            <person name="Difazio S."/>
            <person name="Jansson S."/>
            <person name="Bohlmann J."/>
            <person name="Grigoriev I."/>
            <person name="Hellsten U."/>
            <person name="Putnam N."/>
            <person name="Ralph S."/>
            <person name="Rombauts S."/>
            <person name="Salamov A."/>
            <person name="Schein J."/>
            <person name="Sterck L."/>
            <person name="Aerts A."/>
            <person name="Bhalerao R.R."/>
            <person name="Bhalerao R.P."/>
            <person name="Blaudez D."/>
            <person name="Boerjan W."/>
            <person name="Brun A."/>
            <person name="Brunner A."/>
            <person name="Busov V."/>
            <person name="Campbell M."/>
            <person name="Carlson J."/>
            <person name="Chalot M."/>
            <person name="Chapman J."/>
            <person name="Chen G.L."/>
            <person name="Cooper D."/>
            <person name="Coutinho P.M."/>
            <person name="Couturier J."/>
            <person name="Covert S."/>
            <person name="Cronk Q."/>
            <person name="Cunningham R."/>
            <person name="Davis J."/>
            <person name="Degroeve S."/>
            <person name="Dejardin A."/>
            <person name="Depamphilis C."/>
            <person name="Detter J."/>
            <person name="Dirks B."/>
            <person name="Dubchak I."/>
            <person name="Duplessis S."/>
            <person name="Ehlting J."/>
            <person name="Ellis B."/>
            <person name="Gendler K."/>
            <person name="Goodstein D."/>
            <person name="Gribskov M."/>
            <person name="Grimwood J."/>
            <person name="Groover A."/>
            <person name="Gunter L."/>
            <person name="Hamberger B."/>
            <person name="Heinze B."/>
            <person name="Helariutta Y."/>
            <person name="Henrissat B."/>
            <person name="Holligan D."/>
            <person name="Holt R."/>
            <person name="Huang W."/>
            <person name="Islam-Faridi N."/>
            <person name="Jones S."/>
            <person name="Jones-Rhoades M."/>
            <person name="Jorgensen R."/>
            <person name="Joshi C."/>
            <person name="Kangasjarvi J."/>
            <person name="Karlsson J."/>
            <person name="Kelleher C."/>
            <person name="Kirkpatrick R."/>
            <person name="Kirst M."/>
            <person name="Kohler A."/>
            <person name="Kalluri U."/>
            <person name="Larimer F."/>
            <person name="Leebens-Mack J."/>
            <person name="Leple J.C."/>
            <person name="Locascio P."/>
            <person name="Lou Y."/>
            <person name="Lucas S."/>
            <person name="Martin F."/>
            <person name="Montanini B."/>
            <person name="Napoli C."/>
            <person name="Nelson D.R."/>
            <person name="Nelson C."/>
            <person name="Nieminen K."/>
            <person name="Nilsson O."/>
            <person name="Pereda V."/>
            <person name="Peter G."/>
            <person name="Philippe R."/>
            <person name="Pilate G."/>
            <person name="Poliakov A."/>
            <person name="Razumovskaya J."/>
            <person name="Richardson P."/>
            <person name="Rinaldi C."/>
            <person name="Ritland K."/>
            <person name="Rouze P."/>
            <person name="Ryaboy D."/>
            <person name="Schmutz J."/>
            <person name="Schrader J."/>
            <person name="Segerman B."/>
            <person name="Shin H."/>
            <person name="Siddiqui A."/>
            <person name="Sterky F."/>
            <person name="Terry A."/>
            <person name="Tsai C.J."/>
            <person name="Uberbacher E."/>
            <person name="Unneberg P."/>
            <person name="Vahala J."/>
            <person name="Wall K."/>
            <person name="Wessler S."/>
            <person name="Yang G."/>
            <person name="Yin T."/>
            <person name="Douglas C."/>
            <person name="Marra M."/>
            <person name="Sandberg G."/>
            <person name="Van de Peer Y."/>
            <person name="Rokhsar D."/>
        </authorList>
    </citation>
    <scope>NUCLEOTIDE SEQUENCE [LARGE SCALE GENOMIC DNA]</scope>
    <source>
        <strain evidence="4">cv. Nisqually</strain>
    </source>
</reference>
<dbReference type="PANTHER" id="PTHR32448">
    <property type="entry name" value="OS08G0158400 PROTEIN"/>
    <property type="match status" value="1"/>
</dbReference>
<keyword evidence="4" id="KW-1185">Reference proteome</keyword>
<proteinExistence type="predicted"/>
<dbReference type="Gene3D" id="3.30.43.10">
    <property type="entry name" value="Uridine Diphospho-n-acetylenolpyruvylglucosamine Reductase, domain 2"/>
    <property type="match status" value="1"/>
</dbReference>